<keyword evidence="3" id="KW-1185">Reference proteome</keyword>
<protein>
    <submittedName>
        <fullName evidence="2">Replication initiation protein</fullName>
    </submittedName>
</protein>
<proteinExistence type="predicted"/>
<dbReference type="AlphaFoldDB" id="A0A250VGA0"/>
<dbReference type="Pfam" id="PF20199">
    <property type="entry name" value="RepSA"/>
    <property type="match status" value="1"/>
</dbReference>
<name>A0A250VGA0_STROL</name>
<sequence>MLGFRGHFLTKSRHNSSTFAERRQVRADFRARQERRERGLPEDLDDAEGSTLVLAHRAYAGHGHSPGESWLEASIARDIRQNRETAREELPALLHLEGTPERPPRPNCSPSPRSWRDSRSAAPRRTT</sequence>
<dbReference type="STRING" id="1963.AQJ27_26660"/>
<evidence type="ECO:0000313" key="3">
    <source>
        <dbReference type="Proteomes" id="UP000217446"/>
    </source>
</evidence>
<evidence type="ECO:0000313" key="2">
    <source>
        <dbReference type="EMBL" id="GAX53096.1"/>
    </source>
</evidence>
<gene>
    <name evidence="2" type="ORF">SO3561_04621</name>
</gene>
<dbReference type="EMBL" id="BDQI01000009">
    <property type="protein sequence ID" value="GAX53096.1"/>
    <property type="molecule type" value="Genomic_DNA"/>
</dbReference>
<feature type="region of interest" description="Disordered" evidence="1">
    <location>
        <begin position="1"/>
        <end position="25"/>
    </location>
</feature>
<organism evidence="2 3">
    <name type="scientific">Streptomyces olivochromogenes</name>
    <dbReference type="NCBI Taxonomy" id="1963"/>
    <lineage>
        <taxon>Bacteria</taxon>
        <taxon>Bacillati</taxon>
        <taxon>Actinomycetota</taxon>
        <taxon>Actinomycetes</taxon>
        <taxon>Kitasatosporales</taxon>
        <taxon>Streptomycetaceae</taxon>
        <taxon>Streptomyces</taxon>
    </lineage>
</organism>
<evidence type="ECO:0000256" key="1">
    <source>
        <dbReference type="SAM" id="MobiDB-lite"/>
    </source>
</evidence>
<comment type="caution">
    <text evidence="2">The sequence shown here is derived from an EMBL/GenBank/DDBJ whole genome shotgun (WGS) entry which is preliminary data.</text>
</comment>
<reference evidence="3" key="1">
    <citation type="submission" date="2017-05" db="EMBL/GenBank/DDBJ databases">
        <title>Streptomyces olivochromogenes NBRC 3561 whole genome shotgun sequence.</title>
        <authorList>
            <person name="Dohra H."/>
            <person name="Kodani S."/>
        </authorList>
    </citation>
    <scope>NUCLEOTIDE SEQUENCE [LARGE SCALE GENOMIC DNA]</scope>
    <source>
        <strain evidence="3">NBRC 3561</strain>
    </source>
</reference>
<accession>A0A250VGA0</accession>
<dbReference type="Proteomes" id="UP000217446">
    <property type="component" value="Unassembled WGS sequence"/>
</dbReference>
<dbReference type="InterPro" id="IPR046828">
    <property type="entry name" value="RepSA"/>
</dbReference>
<feature type="region of interest" description="Disordered" evidence="1">
    <location>
        <begin position="82"/>
        <end position="127"/>
    </location>
</feature>